<comment type="caution">
    <text evidence="2">The sequence shown here is derived from an EMBL/GenBank/DDBJ whole genome shotgun (WGS) entry which is preliminary data.</text>
</comment>
<feature type="transmembrane region" description="Helical" evidence="1">
    <location>
        <begin position="6"/>
        <end position="25"/>
    </location>
</feature>
<sequence>MRTVIIAVVTIIIETILLWLLSLWIGVNIMEILLLGGISIFGVVWFFQHGSTYASNQVNSMTRGWTGLDAGGVRVFRFKFGPIVFGLLIFILISLVITVVYYGGDLA</sequence>
<dbReference type="AlphaFoldDB" id="A0A0A2TEG6"/>
<feature type="transmembrane region" description="Helical" evidence="1">
    <location>
        <begin position="83"/>
        <end position="104"/>
    </location>
</feature>
<evidence type="ECO:0000313" key="2">
    <source>
        <dbReference type="EMBL" id="KGP72803.1"/>
    </source>
</evidence>
<keyword evidence="1" id="KW-0472">Membrane</keyword>
<dbReference type="OrthoDB" id="2453427at2"/>
<dbReference type="Proteomes" id="UP000030147">
    <property type="component" value="Unassembled WGS sequence"/>
</dbReference>
<name>A0A0A2TEG6_9BACI</name>
<accession>A0A0A2TEG6</accession>
<keyword evidence="1" id="KW-1133">Transmembrane helix</keyword>
<protein>
    <recommendedName>
        <fullName evidence="4">DUF3899 domain-containing protein</fullName>
    </recommendedName>
</protein>
<dbReference type="RefSeq" id="WP_036819101.1">
    <property type="nucleotide sequence ID" value="NZ_AVBF01000023.1"/>
</dbReference>
<keyword evidence="3" id="KW-1185">Reference proteome</keyword>
<gene>
    <name evidence="2" type="ORF">N782_10475</name>
</gene>
<reference evidence="2 3" key="1">
    <citation type="journal article" date="2015" name="Stand. Genomic Sci.">
        <title>High quality draft genome sequence of the moderately halophilic bacterium Pontibacillus yanchengensis Y32(T) and comparison among Pontibacillus genomes.</title>
        <authorList>
            <person name="Huang J."/>
            <person name="Qiao Z.X."/>
            <person name="Tang J.W."/>
            <person name="Wang G."/>
        </authorList>
    </citation>
    <scope>NUCLEOTIDE SEQUENCE [LARGE SCALE GENOMIC DNA]</scope>
    <source>
        <strain evidence="2 3">Y32</strain>
    </source>
</reference>
<dbReference type="eggNOG" id="ENOG502ZPI0">
    <property type="taxonomic scope" value="Bacteria"/>
</dbReference>
<evidence type="ECO:0000313" key="3">
    <source>
        <dbReference type="Proteomes" id="UP000030147"/>
    </source>
</evidence>
<dbReference type="EMBL" id="AVBF01000023">
    <property type="protein sequence ID" value="KGP72803.1"/>
    <property type="molecule type" value="Genomic_DNA"/>
</dbReference>
<keyword evidence="1" id="KW-0812">Transmembrane</keyword>
<evidence type="ECO:0000256" key="1">
    <source>
        <dbReference type="SAM" id="Phobius"/>
    </source>
</evidence>
<organism evidence="2 3">
    <name type="scientific">Pontibacillus yanchengensis Y32</name>
    <dbReference type="NCBI Taxonomy" id="1385514"/>
    <lineage>
        <taxon>Bacteria</taxon>
        <taxon>Bacillati</taxon>
        <taxon>Bacillota</taxon>
        <taxon>Bacilli</taxon>
        <taxon>Bacillales</taxon>
        <taxon>Bacillaceae</taxon>
        <taxon>Pontibacillus</taxon>
    </lineage>
</organism>
<feature type="transmembrane region" description="Helical" evidence="1">
    <location>
        <begin position="32"/>
        <end position="48"/>
    </location>
</feature>
<proteinExistence type="predicted"/>
<evidence type="ECO:0008006" key="4">
    <source>
        <dbReference type="Google" id="ProtNLM"/>
    </source>
</evidence>